<gene>
    <name evidence="4" type="ORF">IF1G_10842</name>
</gene>
<dbReference type="PROSITE" id="PS50088">
    <property type="entry name" value="ANK_REPEAT"/>
    <property type="match status" value="1"/>
</dbReference>
<dbReference type="InterPro" id="IPR002110">
    <property type="entry name" value="Ankyrin_rpt"/>
</dbReference>
<feature type="region of interest" description="Disordered" evidence="2">
    <location>
        <begin position="264"/>
        <end position="284"/>
    </location>
</feature>
<dbReference type="InterPro" id="IPR052391">
    <property type="entry name" value="E3_Ligase-Neurotoxin"/>
</dbReference>
<dbReference type="CDD" id="cd09917">
    <property type="entry name" value="F-box_SF"/>
    <property type="match status" value="1"/>
</dbReference>
<dbReference type="Gene3D" id="1.25.40.20">
    <property type="entry name" value="Ankyrin repeat-containing domain"/>
    <property type="match status" value="2"/>
</dbReference>
<dbReference type="PANTHER" id="PTHR24133">
    <property type="entry name" value="ANKYRIN DOMAIN-CONTAINING"/>
    <property type="match status" value="1"/>
</dbReference>
<proteinExistence type="predicted"/>
<dbReference type="STRING" id="43265.A0A545UM21"/>
<dbReference type="PANTHER" id="PTHR24133:SF40">
    <property type="entry name" value="ANKYRIN REPEAT DOMAIN 44"/>
    <property type="match status" value="1"/>
</dbReference>
<accession>A0A545UM21</accession>
<organism evidence="4 5">
    <name type="scientific">Cordyceps javanica</name>
    <dbReference type="NCBI Taxonomy" id="43265"/>
    <lineage>
        <taxon>Eukaryota</taxon>
        <taxon>Fungi</taxon>
        <taxon>Dikarya</taxon>
        <taxon>Ascomycota</taxon>
        <taxon>Pezizomycotina</taxon>
        <taxon>Sordariomycetes</taxon>
        <taxon>Hypocreomycetidae</taxon>
        <taxon>Hypocreales</taxon>
        <taxon>Cordycipitaceae</taxon>
        <taxon>Cordyceps</taxon>
    </lineage>
</organism>
<dbReference type="EMBL" id="SPUK01000026">
    <property type="protein sequence ID" value="TQV90519.1"/>
    <property type="molecule type" value="Genomic_DNA"/>
</dbReference>
<evidence type="ECO:0000313" key="4">
    <source>
        <dbReference type="EMBL" id="TQV90519.1"/>
    </source>
</evidence>
<sequence length="411" mass="46295">MPKRFDVSQGRSRHSLLTLPSEIIHLILNSLSCRDFNTVVRTCREAYEFNGKLYNDNRRLFYAAKWNKKDHAKIALEAITDVNEREPVDRLTALATALYFSSDDVATLILRQPGIDVSCKANGLQIWYYAAARSKEVWSMILERTDDINLNNGSRDRPPLTEAIIHRNTELARLLLKRPVDTFIRDSFENMTAFEHAARMGNVEILKLLLQSDAKAQIANSPGVIAIAAKYCSVEVAELLYNNGADVNEEYPCWTAEDIQYDNDLDDSDQASTSTDESELNAEERWPDRGRTALVIAASGRADLVGWLLNCDKIQLNSTISQEALSKAALGYHDECLLRLLRSPKVNVTDEQLQDLHRNAPQVCVAEDLRRNPPPLPQGRAILKSCIGKPAAEYRQALQSMQLEAPQNWVV</sequence>
<evidence type="ECO:0000256" key="1">
    <source>
        <dbReference type="PROSITE-ProRule" id="PRU00023"/>
    </source>
</evidence>
<evidence type="ECO:0000259" key="3">
    <source>
        <dbReference type="PROSITE" id="PS50181"/>
    </source>
</evidence>
<reference evidence="4 5" key="1">
    <citation type="journal article" date="2019" name="Appl. Microbiol. Biotechnol.">
        <title>Genome sequence of Isaria javanica and comparative genome analysis insights into family S53 peptidase evolution in fungal entomopathogens.</title>
        <authorList>
            <person name="Lin R."/>
            <person name="Zhang X."/>
            <person name="Xin B."/>
            <person name="Zou M."/>
            <person name="Gao Y."/>
            <person name="Qin F."/>
            <person name="Hu Q."/>
            <person name="Xie B."/>
            <person name="Cheng X."/>
        </authorList>
    </citation>
    <scope>NUCLEOTIDE SEQUENCE [LARGE SCALE GENOMIC DNA]</scope>
    <source>
        <strain evidence="4 5">IJ1G</strain>
    </source>
</reference>
<dbReference type="PROSITE" id="PS50181">
    <property type="entry name" value="FBOX"/>
    <property type="match status" value="1"/>
</dbReference>
<dbReference type="SMART" id="SM00248">
    <property type="entry name" value="ANK"/>
    <property type="match status" value="6"/>
</dbReference>
<protein>
    <submittedName>
        <fullName evidence="4">Ankyrin repeat protein</fullName>
    </submittedName>
</protein>
<evidence type="ECO:0000256" key="2">
    <source>
        <dbReference type="SAM" id="MobiDB-lite"/>
    </source>
</evidence>
<dbReference type="AlphaFoldDB" id="A0A545UM21"/>
<keyword evidence="5" id="KW-1185">Reference proteome</keyword>
<dbReference type="SUPFAM" id="SSF48403">
    <property type="entry name" value="Ankyrin repeat"/>
    <property type="match status" value="1"/>
</dbReference>
<dbReference type="InterPro" id="IPR001810">
    <property type="entry name" value="F-box_dom"/>
</dbReference>
<feature type="domain" description="F-box" evidence="3">
    <location>
        <begin position="13"/>
        <end position="64"/>
    </location>
</feature>
<comment type="caution">
    <text evidence="4">The sequence shown here is derived from an EMBL/GenBank/DDBJ whole genome shotgun (WGS) entry which is preliminary data.</text>
</comment>
<keyword evidence="1" id="KW-0040">ANK repeat</keyword>
<name>A0A545UM21_9HYPO</name>
<dbReference type="InterPro" id="IPR036770">
    <property type="entry name" value="Ankyrin_rpt-contain_sf"/>
</dbReference>
<dbReference type="Proteomes" id="UP000315783">
    <property type="component" value="Unassembled WGS sequence"/>
</dbReference>
<feature type="repeat" description="ANK" evidence="1">
    <location>
        <begin position="189"/>
        <end position="221"/>
    </location>
</feature>
<evidence type="ECO:0000313" key="5">
    <source>
        <dbReference type="Proteomes" id="UP000315783"/>
    </source>
</evidence>
<dbReference type="Pfam" id="PF12796">
    <property type="entry name" value="Ank_2"/>
    <property type="match status" value="1"/>
</dbReference>